<proteinExistence type="predicted"/>
<dbReference type="Proteomes" id="UP000650524">
    <property type="component" value="Unassembled WGS sequence"/>
</dbReference>
<evidence type="ECO:0000313" key="3">
    <source>
        <dbReference type="Proteomes" id="UP000650524"/>
    </source>
</evidence>
<protein>
    <submittedName>
        <fullName evidence="2">DUF2304 domain-containing protein</fullName>
    </submittedName>
</protein>
<accession>A0A8J6T446</accession>
<dbReference type="EMBL" id="JACNJD010000180">
    <property type="protein sequence ID" value="MBC8177007.1"/>
    <property type="molecule type" value="Genomic_DNA"/>
</dbReference>
<feature type="transmembrane region" description="Helical" evidence="1">
    <location>
        <begin position="61"/>
        <end position="88"/>
    </location>
</feature>
<dbReference type="AlphaFoldDB" id="A0A8J6T446"/>
<feature type="transmembrane region" description="Helical" evidence="1">
    <location>
        <begin position="38"/>
        <end position="55"/>
    </location>
</feature>
<name>A0A8J6T446_9DELT</name>
<comment type="caution">
    <text evidence="2">The sequence shown here is derived from an EMBL/GenBank/DDBJ whole genome shotgun (WGS) entry which is preliminary data.</text>
</comment>
<dbReference type="InterPro" id="IPR019277">
    <property type="entry name" value="DUF2304"/>
</dbReference>
<keyword evidence="1" id="KW-0812">Transmembrane</keyword>
<evidence type="ECO:0000256" key="1">
    <source>
        <dbReference type="SAM" id="Phobius"/>
    </source>
</evidence>
<dbReference type="Pfam" id="PF10066">
    <property type="entry name" value="DUF2304"/>
    <property type="match status" value="1"/>
</dbReference>
<reference evidence="2 3" key="1">
    <citation type="submission" date="2020-08" db="EMBL/GenBank/DDBJ databases">
        <title>Bridging the membrane lipid divide: bacteria of the FCB group superphylum have the potential to synthesize archaeal ether lipids.</title>
        <authorList>
            <person name="Villanueva L."/>
            <person name="Von Meijenfeldt F.A.B."/>
            <person name="Westbye A.B."/>
            <person name="Yadav S."/>
            <person name="Hopmans E.C."/>
            <person name="Dutilh B.E."/>
            <person name="Sinninghe Damste J.S."/>
        </authorList>
    </citation>
    <scope>NUCLEOTIDE SEQUENCE [LARGE SCALE GENOMIC DNA]</scope>
    <source>
        <strain evidence="2">NIOZ-UU27</strain>
    </source>
</reference>
<evidence type="ECO:0000313" key="2">
    <source>
        <dbReference type="EMBL" id="MBC8177007.1"/>
    </source>
</evidence>
<organism evidence="2 3">
    <name type="scientific">Candidatus Desulfacyla euxinica</name>
    <dbReference type="NCBI Taxonomy" id="2841693"/>
    <lineage>
        <taxon>Bacteria</taxon>
        <taxon>Deltaproteobacteria</taxon>
        <taxon>Candidatus Desulfacyla</taxon>
    </lineage>
</organism>
<feature type="transmembrane region" description="Helical" evidence="1">
    <location>
        <begin position="12"/>
        <end position="29"/>
    </location>
</feature>
<keyword evidence="1" id="KW-1133">Transmembrane helix</keyword>
<keyword evidence="1" id="KW-0472">Membrane</keyword>
<sequence>MLKSLDINIIQYVSILGSVVFIGLIIMLIRNKRIKEEFAILWLFFGGVFLFLSVWRGSLEVIARILGIAYAPAAIFLILIIAIISILIHLSLITSRLTDQTKVMIQELGLLKMEMDTMKKKSRPDRPEDSHTEG</sequence>
<gene>
    <name evidence="2" type="ORF">H8E19_06335</name>
</gene>